<dbReference type="InterPro" id="IPR044897">
    <property type="entry name" value="INPP1_dom_1"/>
</dbReference>
<dbReference type="Pfam" id="PF00459">
    <property type="entry name" value="Inositol_P"/>
    <property type="match status" value="1"/>
</dbReference>
<dbReference type="GO" id="GO:0046854">
    <property type="term" value="P:phosphatidylinositol phosphate biosynthetic process"/>
    <property type="evidence" value="ECO:0007669"/>
    <property type="project" value="InterPro"/>
</dbReference>
<dbReference type="Gene3D" id="3.30.540.10">
    <property type="entry name" value="Fructose-1,6-Bisphosphatase, subunit A, domain 1"/>
    <property type="match status" value="1"/>
</dbReference>
<dbReference type="InterPro" id="IPR000760">
    <property type="entry name" value="Inositol_monophosphatase-like"/>
</dbReference>
<dbReference type="SUPFAM" id="SSF56655">
    <property type="entry name" value="Carbohydrate phosphatase"/>
    <property type="match status" value="1"/>
</dbReference>
<dbReference type="InterPro" id="IPR020550">
    <property type="entry name" value="Inositol_monophosphatase_CS"/>
</dbReference>
<dbReference type="GO" id="GO:0004441">
    <property type="term" value="F:inositol-1,4-bisphosphate 1-phosphatase activity"/>
    <property type="evidence" value="ECO:0007669"/>
    <property type="project" value="TreeGrafter"/>
</dbReference>
<comment type="cofactor">
    <cofactor evidence="2">
        <name>Mg(2+)</name>
        <dbReference type="ChEBI" id="CHEBI:18420"/>
    </cofactor>
</comment>
<feature type="binding site" evidence="2">
    <location>
        <position position="294"/>
    </location>
    <ligand>
        <name>Mg(2+)</name>
        <dbReference type="ChEBI" id="CHEBI:18420"/>
        <label>1</label>
        <note>catalytic</note>
    </ligand>
</feature>
<dbReference type="InterPro" id="IPR050725">
    <property type="entry name" value="CysQ/Inositol_MonoPase"/>
</dbReference>
<proteinExistence type="inferred from homology"/>
<evidence type="ECO:0000313" key="3">
    <source>
        <dbReference type="EMBL" id="CAH2002667.1"/>
    </source>
</evidence>
<feature type="binding site" evidence="2">
    <location>
        <position position="156"/>
    </location>
    <ligand>
        <name>Mg(2+)</name>
        <dbReference type="ChEBI" id="CHEBI:18420"/>
        <label>1</label>
        <note>catalytic</note>
    </ligand>
</feature>
<name>A0A9P0PXG7_ACAOB</name>
<dbReference type="EMBL" id="CAKOFQ010007505">
    <property type="protein sequence ID" value="CAH2002667.1"/>
    <property type="molecule type" value="Genomic_DNA"/>
</dbReference>
<dbReference type="Proteomes" id="UP001152888">
    <property type="component" value="Unassembled WGS sequence"/>
</dbReference>
<evidence type="ECO:0000256" key="1">
    <source>
        <dbReference type="ARBA" id="ARBA00009759"/>
    </source>
</evidence>
<dbReference type="FunFam" id="4.10.460.10:FF:000001">
    <property type="entry name" value="Inositol polyphosphate 1-phosphatase"/>
    <property type="match status" value="1"/>
</dbReference>
<accession>A0A9P0PXG7</accession>
<evidence type="ECO:0008006" key="5">
    <source>
        <dbReference type="Google" id="ProtNLM"/>
    </source>
</evidence>
<keyword evidence="2" id="KW-0479">Metal-binding</keyword>
<reference evidence="3" key="1">
    <citation type="submission" date="2022-03" db="EMBL/GenBank/DDBJ databases">
        <authorList>
            <person name="Sayadi A."/>
        </authorList>
    </citation>
    <scope>NUCLEOTIDE SEQUENCE</scope>
</reference>
<dbReference type="PANTHER" id="PTHR43028:SF3">
    <property type="entry name" value="INOSITOL POLYPHOSPHATE 1-PHOSPHATASE"/>
    <property type="match status" value="1"/>
</dbReference>
<comment type="similarity">
    <text evidence="1">Belongs to the inositol monophosphatase superfamily.</text>
</comment>
<protein>
    <recommendedName>
        <fullName evidence="5">Inositol polyphosphate 1-phosphatase</fullName>
    </recommendedName>
</protein>
<evidence type="ECO:0000256" key="2">
    <source>
        <dbReference type="PIRSR" id="PIRSR600760-2"/>
    </source>
</evidence>
<feature type="binding site" evidence="2">
    <location>
        <position position="154"/>
    </location>
    <ligand>
        <name>Mg(2+)</name>
        <dbReference type="ChEBI" id="CHEBI:18420"/>
        <label>1</label>
        <note>catalytic</note>
    </ligand>
</feature>
<keyword evidence="4" id="KW-1185">Reference proteome</keyword>
<dbReference type="Gene3D" id="3.40.190.80">
    <property type="match status" value="1"/>
</dbReference>
<comment type="caution">
    <text evidence="3">The sequence shown here is derived from an EMBL/GenBank/DDBJ whole genome shotgun (WGS) entry which is preliminary data.</text>
</comment>
<gene>
    <name evidence="3" type="ORF">ACAOBT_LOCUS26909</name>
</gene>
<dbReference type="AlphaFoldDB" id="A0A9P0PXG7"/>
<keyword evidence="2" id="KW-0460">Magnesium</keyword>
<organism evidence="3 4">
    <name type="scientific">Acanthoscelides obtectus</name>
    <name type="common">Bean weevil</name>
    <name type="synonym">Bruchus obtectus</name>
    <dbReference type="NCBI Taxonomy" id="200917"/>
    <lineage>
        <taxon>Eukaryota</taxon>
        <taxon>Metazoa</taxon>
        <taxon>Ecdysozoa</taxon>
        <taxon>Arthropoda</taxon>
        <taxon>Hexapoda</taxon>
        <taxon>Insecta</taxon>
        <taxon>Pterygota</taxon>
        <taxon>Neoptera</taxon>
        <taxon>Endopterygota</taxon>
        <taxon>Coleoptera</taxon>
        <taxon>Polyphaga</taxon>
        <taxon>Cucujiformia</taxon>
        <taxon>Chrysomeloidea</taxon>
        <taxon>Chrysomelidae</taxon>
        <taxon>Bruchinae</taxon>
        <taxon>Bruchini</taxon>
        <taxon>Acanthoscelides</taxon>
    </lineage>
</organism>
<sequence>MDLLKSLIVLSEKAANIARVCRADQHLFGLLVQQKKEDEANPRFVEDFKTLADVLIQEMVRHFIRKQFQDLSDNVKGEENNTFTNKLGEQICVEVQDTETKTACLLKNVLNGDHLAANLLAAEVHREIAINDVNTKIPDTEFNVNLNDLAMWIDPIDCTAEYINGGQGDLDSGIYKNGLQCVTILIGVYSKSQHTPIMGVINRPFVDRCSDNSHQQCIWGVSLPGLNFSSIEIHNERNNIVCLSSSESETIKQKLIEGGFQLVEAAGAGYKIMTVILGLSDVYLLTKGTTYKWDTCAPHAILKSIGGDVLDFLDSIISEECSIDYTTIGPDCNSNGIIAYRHREVLKDILEIMKM</sequence>
<evidence type="ECO:0000313" key="4">
    <source>
        <dbReference type="Proteomes" id="UP001152888"/>
    </source>
</evidence>
<dbReference type="GO" id="GO:0046872">
    <property type="term" value="F:metal ion binding"/>
    <property type="evidence" value="ECO:0007669"/>
    <property type="project" value="UniProtKB-KW"/>
</dbReference>
<dbReference type="OrthoDB" id="9977309at2759"/>
<feature type="binding site" evidence="2">
    <location>
        <position position="157"/>
    </location>
    <ligand>
        <name>Mg(2+)</name>
        <dbReference type="ChEBI" id="CHEBI:18420"/>
        <label>1</label>
        <note>catalytic</note>
    </ligand>
</feature>
<feature type="binding site" evidence="2">
    <location>
        <position position="78"/>
    </location>
    <ligand>
        <name>Mg(2+)</name>
        <dbReference type="ChEBI" id="CHEBI:18420"/>
        <label>1</label>
        <note>catalytic</note>
    </ligand>
</feature>
<dbReference type="PROSITE" id="PS00630">
    <property type="entry name" value="IMP_2"/>
    <property type="match status" value="1"/>
</dbReference>
<dbReference type="Gene3D" id="4.10.460.10">
    <property type="entry name" value="Inositol Polyphosphate 1-phosphatase, domain 1"/>
    <property type="match status" value="1"/>
</dbReference>
<dbReference type="PANTHER" id="PTHR43028">
    <property type="entry name" value="3'(2'),5'-BISPHOSPHATE NUCLEOTIDASE 1"/>
    <property type="match status" value="1"/>
</dbReference>